<feature type="domain" description="Reverse transcriptase Ty1/copia-type" evidence="1">
    <location>
        <begin position="2"/>
        <end position="133"/>
    </location>
</feature>
<evidence type="ECO:0000313" key="3">
    <source>
        <dbReference type="Proteomes" id="UP001151760"/>
    </source>
</evidence>
<name>A0ABQ5G5C5_9ASTR</name>
<dbReference type="InterPro" id="IPR043502">
    <property type="entry name" value="DNA/RNA_pol_sf"/>
</dbReference>
<proteinExistence type="predicted"/>
<comment type="caution">
    <text evidence="2">The sequence shown here is derived from an EMBL/GenBank/DDBJ whole genome shotgun (WGS) entry which is preliminary data.</text>
</comment>
<gene>
    <name evidence="2" type="ORF">Tco_1030032</name>
</gene>
<dbReference type="Pfam" id="PF07727">
    <property type="entry name" value="RVT_2"/>
    <property type="match status" value="1"/>
</dbReference>
<reference evidence="2" key="2">
    <citation type="submission" date="2022-01" db="EMBL/GenBank/DDBJ databases">
        <authorList>
            <person name="Yamashiro T."/>
            <person name="Shiraishi A."/>
            <person name="Satake H."/>
            <person name="Nakayama K."/>
        </authorList>
    </citation>
    <scope>NUCLEOTIDE SEQUENCE</scope>
</reference>
<dbReference type="EMBL" id="BQNB010018106">
    <property type="protein sequence ID" value="GJT70746.1"/>
    <property type="molecule type" value="Genomic_DNA"/>
</dbReference>
<evidence type="ECO:0000259" key="1">
    <source>
        <dbReference type="Pfam" id="PF07727"/>
    </source>
</evidence>
<organism evidence="2 3">
    <name type="scientific">Tanacetum coccineum</name>
    <dbReference type="NCBI Taxonomy" id="301880"/>
    <lineage>
        <taxon>Eukaryota</taxon>
        <taxon>Viridiplantae</taxon>
        <taxon>Streptophyta</taxon>
        <taxon>Embryophyta</taxon>
        <taxon>Tracheophyta</taxon>
        <taxon>Spermatophyta</taxon>
        <taxon>Magnoliopsida</taxon>
        <taxon>eudicotyledons</taxon>
        <taxon>Gunneridae</taxon>
        <taxon>Pentapetalae</taxon>
        <taxon>asterids</taxon>
        <taxon>campanulids</taxon>
        <taxon>Asterales</taxon>
        <taxon>Asteraceae</taxon>
        <taxon>Asteroideae</taxon>
        <taxon>Anthemideae</taxon>
        <taxon>Anthemidinae</taxon>
        <taxon>Tanacetum</taxon>
    </lineage>
</organism>
<protein>
    <submittedName>
        <fullName evidence="2">Ribonuclease H-like domain-containing protein</fullName>
    </submittedName>
</protein>
<evidence type="ECO:0000313" key="2">
    <source>
        <dbReference type="EMBL" id="GJT70746.1"/>
    </source>
</evidence>
<dbReference type="InterPro" id="IPR013103">
    <property type="entry name" value="RVT_2"/>
</dbReference>
<dbReference type="SUPFAM" id="SSF56672">
    <property type="entry name" value="DNA/RNA polymerases"/>
    <property type="match status" value="1"/>
</dbReference>
<sequence length="280" mass="32797">MRPIFQLDVNNAFLYSNLVETIYMKLPNGYLSANDNGVCRLKKYLYGLKQAPRHWNAKRTAALIENGFSQRKSNYSLYTKYDKGVFVALLVYVDAIIITGNSITEIEKFRTFLETKFMIKDLGKLKYFLEYDMLSCNPAKTPLHSKLVITNEATIDDPLLDNITDYQKLMGGCGEGGDRVSRYVIKQEEHLRCCQVKGSKVEEKLVHLIMVVKFEVLIEKKKMCSLGLMRFDWLMEFLMKKRLEWNPWYDGLKKMKMIRRVGMMAYLIRKHRIEVAKHED</sequence>
<reference evidence="2" key="1">
    <citation type="journal article" date="2022" name="Int. J. Mol. Sci.">
        <title>Draft Genome of Tanacetum Coccineum: Genomic Comparison of Closely Related Tanacetum-Family Plants.</title>
        <authorList>
            <person name="Yamashiro T."/>
            <person name="Shiraishi A."/>
            <person name="Nakayama K."/>
            <person name="Satake H."/>
        </authorList>
    </citation>
    <scope>NUCLEOTIDE SEQUENCE</scope>
</reference>
<accession>A0ABQ5G5C5</accession>
<keyword evidence="3" id="KW-1185">Reference proteome</keyword>
<dbReference type="Proteomes" id="UP001151760">
    <property type="component" value="Unassembled WGS sequence"/>
</dbReference>